<feature type="compositionally biased region" description="Basic and acidic residues" evidence="1">
    <location>
        <begin position="57"/>
        <end position="76"/>
    </location>
</feature>
<evidence type="ECO:0000256" key="1">
    <source>
        <dbReference type="SAM" id="MobiDB-lite"/>
    </source>
</evidence>
<feature type="compositionally biased region" description="Basic and acidic residues" evidence="1">
    <location>
        <begin position="98"/>
        <end position="107"/>
    </location>
</feature>
<feature type="compositionally biased region" description="Basic and acidic residues" evidence="1">
    <location>
        <begin position="12"/>
        <end position="48"/>
    </location>
</feature>
<dbReference type="AlphaFoldDB" id="A0A8S9NH54"/>
<sequence length="107" mass="12067">MWGTPPENNESSGKRSERLNHVVPVHLERRSQRRTVDGVRDDENTNRSDEDDGETGADSHRSEPNKAQNGKRDAVSRRGNREHRPGAPGNSHNVLRPRQGDGRNQRA</sequence>
<reference evidence="2" key="1">
    <citation type="submission" date="2019-12" db="EMBL/GenBank/DDBJ databases">
        <title>Genome sequencing and annotation of Brassica cretica.</title>
        <authorList>
            <person name="Studholme D.J."/>
            <person name="Sarris P."/>
        </authorList>
    </citation>
    <scope>NUCLEOTIDE SEQUENCE</scope>
    <source>
        <strain evidence="2">PFS-109/04</strain>
        <tissue evidence="2">Leaf</tissue>
    </source>
</reference>
<evidence type="ECO:0000313" key="2">
    <source>
        <dbReference type="EMBL" id="KAF3501198.1"/>
    </source>
</evidence>
<protein>
    <submittedName>
        <fullName evidence="2">Uncharacterized protein</fullName>
    </submittedName>
</protein>
<evidence type="ECO:0000313" key="3">
    <source>
        <dbReference type="Proteomes" id="UP000712600"/>
    </source>
</evidence>
<dbReference type="Proteomes" id="UP000712600">
    <property type="component" value="Unassembled WGS sequence"/>
</dbReference>
<gene>
    <name evidence="2" type="ORF">F2Q69_00045312</name>
</gene>
<feature type="region of interest" description="Disordered" evidence="1">
    <location>
        <begin position="1"/>
        <end position="107"/>
    </location>
</feature>
<feature type="compositionally biased region" description="Polar residues" evidence="1">
    <location>
        <begin position="1"/>
        <end position="11"/>
    </location>
</feature>
<organism evidence="2 3">
    <name type="scientific">Brassica cretica</name>
    <name type="common">Mustard</name>
    <dbReference type="NCBI Taxonomy" id="69181"/>
    <lineage>
        <taxon>Eukaryota</taxon>
        <taxon>Viridiplantae</taxon>
        <taxon>Streptophyta</taxon>
        <taxon>Embryophyta</taxon>
        <taxon>Tracheophyta</taxon>
        <taxon>Spermatophyta</taxon>
        <taxon>Magnoliopsida</taxon>
        <taxon>eudicotyledons</taxon>
        <taxon>Gunneridae</taxon>
        <taxon>Pentapetalae</taxon>
        <taxon>rosids</taxon>
        <taxon>malvids</taxon>
        <taxon>Brassicales</taxon>
        <taxon>Brassicaceae</taxon>
        <taxon>Brassiceae</taxon>
        <taxon>Brassica</taxon>
    </lineage>
</organism>
<name>A0A8S9NH54_BRACR</name>
<accession>A0A8S9NH54</accession>
<dbReference type="EMBL" id="QGKX02001621">
    <property type="protein sequence ID" value="KAF3501198.1"/>
    <property type="molecule type" value="Genomic_DNA"/>
</dbReference>
<proteinExistence type="predicted"/>
<comment type="caution">
    <text evidence="2">The sequence shown here is derived from an EMBL/GenBank/DDBJ whole genome shotgun (WGS) entry which is preliminary data.</text>
</comment>